<protein>
    <submittedName>
        <fullName evidence="2">Uncharacterized protein</fullName>
    </submittedName>
</protein>
<keyword evidence="1" id="KW-0732">Signal</keyword>
<keyword evidence="3" id="KW-1185">Reference proteome</keyword>
<evidence type="ECO:0000313" key="3">
    <source>
        <dbReference type="Proteomes" id="UP000054544"/>
    </source>
</evidence>
<dbReference type="AlphaFoldDB" id="A0A0D9NR74"/>
<reference evidence="3" key="1">
    <citation type="journal article" date="2014" name="BMC Genomics">
        <title>The genome sequence of the biocontrol fungus Metarhizium anisopliae and comparative genomics of Metarhizium species.</title>
        <authorList>
            <person name="Pattemore J.A."/>
            <person name="Hane J.K."/>
            <person name="Williams A.H."/>
            <person name="Wilson B.A."/>
            <person name="Stodart B.J."/>
            <person name="Ash G.J."/>
        </authorList>
    </citation>
    <scope>NUCLEOTIDE SEQUENCE [LARGE SCALE GENOMIC DNA]</scope>
    <source>
        <strain evidence="3">BRIP 53293</strain>
    </source>
</reference>
<feature type="signal peptide" evidence="1">
    <location>
        <begin position="1"/>
        <end position="24"/>
    </location>
</feature>
<evidence type="ECO:0000256" key="1">
    <source>
        <dbReference type="SAM" id="SignalP"/>
    </source>
</evidence>
<dbReference type="Proteomes" id="UP000054544">
    <property type="component" value="Unassembled WGS sequence"/>
</dbReference>
<organism evidence="2 3">
    <name type="scientific">Metarhizium anisopliae BRIP 53293</name>
    <dbReference type="NCBI Taxonomy" id="1291518"/>
    <lineage>
        <taxon>Eukaryota</taxon>
        <taxon>Fungi</taxon>
        <taxon>Dikarya</taxon>
        <taxon>Ascomycota</taxon>
        <taxon>Pezizomycotina</taxon>
        <taxon>Sordariomycetes</taxon>
        <taxon>Hypocreomycetidae</taxon>
        <taxon>Hypocreales</taxon>
        <taxon>Clavicipitaceae</taxon>
        <taxon>Metarhizium</taxon>
    </lineage>
</organism>
<feature type="chain" id="PRO_5002341568" evidence="1">
    <location>
        <begin position="25"/>
        <end position="122"/>
    </location>
</feature>
<evidence type="ECO:0000313" key="2">
    <source>
        <dbReference type="EMBL" id="KJK76489.1"/>
    </source>
</evidence>
<name>A0A0D9NR74_METAN</name>
<dbReference type="EMBL" id="KE384743">
    <property type="protein sequence ID" value="KJK76489.1"/>
    <property type="molecule type" value="Genomic_DNA"/>
</dbReference>
<accession>A0A0D9NR74</accession>
<proteinExistence type="predicted"/>
<sequence>MRFTIDSTLITAALALSAAQTGLAAPVPQTNGAGNLLSGIPLVGNLLGPLLSGIPLVGGLLGGGGGGAGAGAGAGSALSGIPIVGGLLGGGGGGAGAGLGGLGGLLGRDGDAIPREENSASS</sequence>
<gene>
    <name evidence="2" type="ORF">H634G_08077</name>
</gene>